<comment type="caution">
    <text evidence="2">The sequence shown here is derived from an EMBL/GenBank/DDBJ whole genome shotgun (WGS) entry which is preliminary data.</text>
</comment>
<keyword evidence="3" id="KW-1185">Reference proteome</keyword>
<protein>
    <submittedName>
        <fullName evidence="2">Uncharacterized protein</fullName>
    </submittedName>
</protein>
<keyword evidence="1" id="KW-0472">Membrane</keyword>
<reference evidence="2 3" key="1">
    <citation type="submission" date="2021-05" db="EMBL/GenBank/DDBJ databases">
        <title>Aequorivita echinoideorum JCM 30378 genome.</title>
        <authorList>
            <person name="Zhang H."/>
            <person name="Li C."/>
        </authorList>
    </citation>
    <scope>NUCLEOTIDE SEQUENCE [LARGE SCALE GENOMIC DNA]</scope>
    <source>
        <strain evidence="2 3">JCM30378</strain>
    </source>
</reference>
<name>A0ABS5S573_9FLAO</name>
<evidence type="ECO:0000256" key="1">
    <source>
        <dbReference type="SAM" id="Phobius"/>
    </source>
</evidence>
<proteinExistence type="predicted"/>
<dbReference type="RefSeq" id="WP_214112419.1">
    <property type="nucleotide sequence ID" value="NZ_JAHCTB010000002.1"/>
</dbReference>
<keyword evidence="1" id="KW-1133">Transmembrane helix</keyword>
<organism evidence="2 3">
    <name type="scientific">Aequorivita echinoideorum</name>
    <dbReference type="NCBI Taxonomy" id="1549647"/>
    <lineage>
        <taxon>Bacteria</taxon>
        <taxon>Pseudomonadati</taxon>
        <taxon>Bacteroidota</taxon>
        <taxon>Flavobacteriia</taxon>
        <taxon>Flavobacteriales</taxon>
        <taxon>Flavobacteriaceae</taxon>
        <taxon>Aequorivita</taxon>
    </lineage>
</organism>
<evidence type="ECO:0000313" key="3">
    <source>
        <dbReference type="Proteomes" id="UP001297092"/>
    </source>
</evidence>
<sequence>MAIILSIIRLKLIVVLIVIPIIGVAQTSTYSFTSPELIPNQKIKDLLDKNIELCFDNTDISTRELQQHIQFYTINDSLKVSLVTSPKVILDTKVDWGLLNIKGVFKYRNRLVIVEVDENTEKVYKSFFRKKSKAVKSVIDLNVNAEPSCITLYFLENKNFIFLHKTFMF</sequence>
<evidence type="ECO:0000313" key="2">
    <source>
        <dbReference type="EMBL" id="MBT0607559.1"/>
    </source>
</evidence>
<dbReference type="EMBL" id="JAHCTB010000002">
    <property type="protein sequence ID" value="MBT0607559.1"/>
    <property type="molecule type" value="Genomic_DNA"/>
</dbReference>
<gene>
    <name evidence="2" type="ORF">KIV10_05140</name>
</gene>
<accession>A0ABS5S573</accession>
<feature type="transmembrane region" description="Helical" evidence="1">
    <location>
        <begin position="12"/>
        <end position="32"/>
    </location>
</feature>
<keyword evidence="1" id="KW-0812">Transmembrane</keyword>
<dbReference type="Proteomes" id="UP001297092">
    <property type="component" value="Unassembled WGS sequence"/>
</dbReference>